<organism evidence="1 2">
    <name type="scientific">Coprobacter fastidiosus</name>
    <dbReference type="NCBI Taxonomy" id="1099853"/>
    <lineage>
        <taxon>Bacteria</taxon>
        <taxon>Pseudomonadati</taxon>
        <taxon>Bacteroidota</taxon>
        <taxon>Bacteroidia</taxon>
        <taxon>Bacteroidales</taxon>
        <taxon>Barnesiellaceae</taxon>
        <taxon>Coprobacter</taxon>
    </lineage>
</organism>
<dbReference type="RefSeq" id="WP_022390353.1">
    <property type="nucleotide sequence ID" value="NZ_CAUAJF010000052.1"/>
</dbReference>
<comment type="caution">
    <text evidence="1">The sequence shown here is derived from an EMBL/GenBank/DDBJ whole genome shotgun (WGS) entry which is preliminary data.</text>
</comment>
<dbReference type="AlphaFoldDB" id="A0A316R038"/>
<dbReference type="EMBL" id="DNWC01000118">
    <property type="protein sequence ID" value="HBJ09100.1"/>
    <property type="molecule type" value="Genomic_DNA"/>
</dbReference>
<gene>
    <name evidence="1" type="ORF">DDY73_08850</name>
</gene>
<reference evidence="1 2" key="1">
    <citation type="journal article" date="2018" name="Nat. Biotechnol.">
        <title>A standardized bacterial taxonomy based on genome phylogeny substantially revises the tree of life.</title>
        <authorList>
            <person name="Parks D.H."/>
            <person name="Chuvochina M."/>
            <person name="Waite D.W."/>
            <person name="Rinke C."/>
            <person name="Skarshewski A."/>
            <person name="Chaumeil P.A."/>
            <person name="Hugenholtz P."/>
        </authorList>
    </citation>
    <scope>NUCLEOTIDE SEQUENCE [LARGE SCALE GENOMIC DNA]</scope>
    <source>
        <strain evidence="1">UBA11482</strain>
    </source>
</reference>
<proteinExistence type="predicted"/>
<accession>A0A316R038</accession>
<sequence>MGAIEKGGVVIMRIDAVQLALLCASHFIIFFSYDDVCGVRYRSDYDVEFEGKNLSLWCEVKFDKMKRKLVQFRFDADLRYEDGEVEIIGSVRDAARKAICFINEYLTG</sequence>
<name>A0A316R038_9BACT</name>
<protein>
    <submittedName>
        <fullName evidence="1">Uncharacterized protein</fullName>
    </submittedName>
</protein>
<evidence type="ECO:0000313" key="1">
    <source>
        <dbReference type="EMBL" id="HBJ09100.1"/>
    </source>
</evidence>
<evidence type="ECO:0000313" key="2">
    <source>
        <dbReference type="Proteomes" id="UP000262954"/>
    </source>
</evidence>
<dbReference type="Proteomes" id="UP000262954">
    <property type="component" value="Unassembled WGS sequence"/>
</dbReference>